<comment type="catalytic activity">
    <reaction evidence="1">
        <text>ATP + H2O = ADP + phosphate + H(+)</text>
        <dbReference type="Rhea" id="RHEA:13065"/>
        <dbReference type="ChEBI" id="CHEBI:15377"/>
        <dbReference type="ChEBI" id="CHEBI:15378"/>
        <dbReference type="ChEBI" id="CHEBI:30616"/>
        <dbReference type="ChEBI" id="CHEBI:43474"/>
        <dbReference type="ChEBI" id="CHEBI:456216"/>
        <dbReference type="EC" id="5.6.2.3"/>
    </reaction>
</comment>
<dbReference type="InterPro" id="IPR010285">
    <property type="entry name" value="DNA_helicase_pif1-like_DEAD"/>
</dbReference>
<dbReference type="AlphaFoldDB" id="A0A0L8GFQ1"/>
<gene>
    <name evidence="3" type="ORF">OCBIM_22034196mg</name>
</gene>
<protein>
    <recommendedName>
        <fullName evidence="1">ATP-dependent DNA helicase</fullName>
        <ecNumber evidence="1">5.6.2.3</ecNumber>
    </recommendedName>
</protein>
<keyword evidence="1" id="KW-0067">ATP-binding</keyword>
<proteinExistence type="inferred from homology"/>
<dbReference type="EC" id="5.6.2.3" evidence="1"/>
<dbReference type="GO" id="GO:0006310">
    <property type="term" value="P:DNA recombination"/>
    <property type="evidence" value="ECO:0007669"/>
    <property type="project" value="UniProtKB-KW"/>
</dbReference>
<dbReference type="PANTHER" id="PTHR10492:SF57">
    <property type="entry name" value="ATP-DEPENDENT DNA HELICASE"/>
    <property type="match status" value="1"/>
</dbReference>
<comment type="similarity">
    <text evidence="1">Belongs to the helicase family.</text>
</comment>
<dbReference type="PANTHER" id="PTHR10492">
    <property type="match status" value="1"/>
</dbReference>
<evidence type="ECO:0000256" key="1">
    <source>
        <dbReference type="RuleBase" id="RU363044"/>
    </source>
</evidence>
<comment type="cofactor">
    <cofactor evidence="1">
        <name>Mg(2+)</name>
        <dbReference type="ChEBI" id="CHEBI:18420"/>
    </cofactor>
</comment>
<dbReference type="GO" id="GO:0006281">
    <property type="term" value="P:DNA repair"/>
    <property type="evidence" value="ECO:0007669"/>
    <property type="project" value="UniProtKB-KW"/>
</dbReference>
<reference evidence="3" key="1">
    <citation type="submission" date="2015-07" db="EMBL/GenBank/DDBJ databases">
        <title>MeaNS - Measles Nucleotide Surveillance Program.</title>
        <authorList>
            <person name="Tran T."/>
            <person name="Druce J."/>
        </authorList>
    </citation>
    <scope>NUCLEOTIDE SEQUENCE</scope>
    <source>
        <strain evidence="3">UCB-OBI-ISO-001</strain>
        <tissue evidence="3">Gonad</tissue>
    </source>
</reference>
<sequence length="195" mass="22382">MATASSGIAATLLNLRRTTHSRFKLLTPVNCNSTCKISPLDVNGRLLHDARFVIWYEAPMCHRYLFEALNRKLKNVMSNDLIFGSKLTILGGDFRQILPVVRRAQKPSLIGAFGDGRIPNVQRQLHDDFMEIPQQFQVNSKENVINQVYEDLEVNFNNTQWLSSRAILSTKNEEVDKLNIYIIQKFPGETFYGEY</sequence>
<organism evidence="3">
    <name type="scientific">Octopus bimaculoides</name>
    <name type="common">California two-spotted octopus</name>
    <dbReference type="NCBI Taxonomy" id="37653"/>
    <lineage>
        <taxon>Eukaryota</taxon>
        <taxon>Metazoa</taxon>
        <taxon>Spiralia</taxon>
        <taxon>Lophotrochozoa</taxon>
        <taxon>Mollusca</taxon>
        <taxon>Cephalopoda</taxon>
        <taxon>Coleoidea</taxon>
        <taxon>Octopodiformes</taxon>
        <taxon>Octopoda</taxon>
        <taxon>Incirrata</taxon>
        <taxon>Octopodidae</taxon>
        <taxon>Octopus</taxon>
    </lineage>
</organism>
<evidence type="ECO:0000313" key="3">
    <source>
        <dbReference type="EMBL" id="KOF75841.1"/>
    </source>
</evidence>
<dbReference type="Pfam" id="PF05970">
    <property type="entry name" value="PIF1"/>
    <property type="match status" value="1"/>
</dbReference>
<evidence type="ECO:0000259" key="2">
    <source>
        <dbReference type="Pfam" id="PF05970"/>
    </source>
</evidence>
<dbReference type="Gene3D" id="3.40.50.300">
    <property type="entry name" value="P-loop containing nucleotide triphosphate hydrolases"/>
    <property type="match status" value="1"/>
</dbReference>
<name>A0A0L8GFQ1_OCTBM</name>
<dbReference type="EMBL" id="KQ422001">
    <property type="protein sequence ID" value="KOF75841.1"/>
    <property type="molecule type" value="Genomic_DNA"/>
</dbReference>
<keyword evidence="1" id="KW-0378">Hydrolase</keyword>
<keyword evidence="1" id="KW-0547">Nucleotide-binding</keyword>
<keyword evidence="1" id="KW-0233">DNA recombination</keyword>
<accession>A0A0L8GFQ1</accession>
<dbReference type="InterPro" id="IPR027417">
    <property type="entry name" value="P-loop_NTPase"/>
</dbReference>
<keyword evidence="1" id="KW-0234">DNA repair</keyword>
<dbReference type="GO" id="GO:0000723">
    <property type="term" value="P:telomere maintenance"/>
    <property type="evidence" value="ECO:0007669"/>
    <property type="project" value="InterPro"/>
</dbReference>
<dbReference type="GO" id="GO:0016887">
    <property type="term" value="F:ATP hydrolysis activity"/>
    <property type="evidence" value="ECO:0007669"/>
    <property type="project" value="RHEA"/>
</dbReference>
<dbReference type="GO" id="GO:0005524">
    <property type="term" value="F:ATP binding"/>
    <property type="evidence" value="ECO:0007669"/>
    <property type="project" value="UniProtKB-KW"/>
</dbReference>
<keyword evidence="1" id="KW-0227">DNA damage</keyword>
<keyword evidence="1" id="KW-0347">Helicase</keyword>
<dbReference type="STRING" id="37653.A0A0L8GFQ1"/>
<dbReference type="GO" id="GO:0043139">
    <property type="term" value="F:5'-3' DNA helicase activity"/>
    <property type="evidence" value="ECO:0007669"/>
    <property type="project" value="UniProtKB-EC"/>
</dbReference>
<feature type="domain" description="DNA helicase Pif1-like DEAD-box helicase" evidence="2">
    <location>
        <begin position="2"/>
        <end position="110"/>
    </location>
</feature>